<dbReference type="AlphaFoldDB" id="A0AAN6XD48"/>
<dbReference type="EMBL" id="MU863946">
    <property type="protein sequence ID" value="KAK4198435.1"/>
    <property type="molecule type" value="Genomic_DNA"/>
</dbReference>
<evidence type="ECO:0000313" key="3">
    <source>
        <dbReference type="Proteomes" id="UP001303160"/>
    </source>
</evidence>
<dbReference type="Proteomes" id="UP001303160">
    <property type="component" value="Unassembled WGS sequence"/>
</dbReference>
<name>A0AAN6XD48_9PEZI</name>
<feature type="region of interest" description="Disordered" evidence="1">
    <location>
        <begin position="68"/>
        <end position="89"/>
    </location>
</feature>
<comment type="caution">
    <text evidence="2">The sequence shown here is derived from an EMBL/GenBank/DDBJ whole genome shotgun (WGS) entry which is preliminary data.</text>
</comment>
<keyword evidence="3" id="KW-1185">Reference proteome</keyword>
<sequence length="242" mass="26244">MGVGGRVFDLGSNQTGLSSAGGLKGQRLGEVLRDECATPFSRDSHRLGNWRAVKKAYYGLCDAMTAAGSRRNGHSTAPGTGQAAASTTSDIKPMMKVEVAKLGRRVVQTNTPKFRGPFVAPPRNSLTQRSLSEESTVNPELGLWWSWTAQARLAGKRSASLVPGPWFDNFVEVDTWMCKLNNTPVDKRSRRSQKRYSVSVPADLKIGALSVSTSKTSTLVLANSSKCKLRGRDERSLGGRRS</sequence>
<reference evidence="2" key="1">
    <citation type="journal article" date="2023" name="Mol. Phylogenet. Evol.">
        <title>Genome-scale phylogeny and comparative genomics of the fungal order Sordariales.</title>
        <authorList>
            <person name="Hensen N."/>
            <person name="Bonometti L."/>
            <person name="Westerberg I."/>
            <person name="Brannstrom I.O."/>
            <person name="Guillou S."/>
            <person name="Cros-Aarteil S."/>
            <person name="Calhoun S."/>
            <person name="Haridas S."/>
            <person name="Kuo A."/>
            <person name="Mondo S."/>
            <person name="Pangilinan J."/>
            <person name="Riley R."/>
            <person name="LaButti K."/>
            <person name="Andreopoulos B."/>
            <person name="Lipzen A."/>
            <person name="Chen C."/>
            <person name="Yan M."/>
            <person name="Daum C."/>
            <person name="Ng V."/>
            <person name="Clum A."/>
            <person name="Steindorff A."/>
            <person name="Ohm R.A."/>
            <person name="Martin F."/>
            <person name="Silar P."/>
            <person name="Natvig D.O."/>
            <person name="Lalanne C."/>
            <person name="Gautier V."/>
            <person name="Ament-Velasquez S.L."/>
            <person name="Kruys A."/>
            <person name="Hutchinson M.I."/>
            <person name="Powell A.J."/>
            <person name="Barry K."/>
            <person name="Miller A.N."/>
            <person name="Grigoriev I.V."/>
            <person name="Debuchy R."/>
            <person name="Gladieux P."/>
            <person name="Hiltunen Thoren M."/>
            <person name="Johannesson H."/>
        </authorList>
    </citation>
    <scope>NUCLEOTIDE SEQUENCE</scope>
    <source>
        <strain evidence="2">CBS 315.58</strain>
    </source>
</reference>
<proteinExistence type="predicted"/>
<protein>
    <submittedName>
        <fullName evidence="2">Uncharacterized protein</fullName>
    </submittedName>
</protein>
<feature type="compositionally biased region" description="Polar residues" evidence="1">
    <location>
        <begin position="74"/>
        <end position="89"/>
    </location>
</feature>
<reference evidence="2" key="2">
    <citation type="submission" date="2023-05" db="EMBL/GenBank/DDBJ databases">
        <authorList>
            <consortium name="Lawrence Berkeley National Laboratory"/>
            <person name="Steindorff A."/>
            <person name="Hensen N."/>
            <person name="Bonometti L."/>
            <person name="Westerberg I."/>
            <person name="Brannstrom I.O."/>
            <person name="Guillou S."/>
            <person name="Cros-Aarteil S."/>
            <person name="Calhoun S."/>
            <person name="Haridas S."/>
            <person name="Kuo A."/>
            <person name="Mondo S."/>
            <person name="Pangilinan J."/>
            <person name="Riley R."/>
            <person name="Labutti K."/>
            <person name="Andreopoulos B."/>
            <person name="Lipzen A."/>
            <person name="Chen C."/>
            <person name="Yanf M."/>
            <person name="Daum C."/>
            <person name="Ng V."/>
            <person name="Clum A."/>
            <person name="Ohm R."/>
            <person name="Martin F."/>
            <person name="Silar P."/>
            <person name="Natvig D."/>
            <person name="Lalanne C."/>
            <person name="Gautier V."/>
            <person name="Ament-Velasquez S.L."/>
            <person name="Kruys A."/>
            <person name="Hutchinson M.I."/>
            <person name="Powell A.J."/>
            <person name="Barry K."/>
            <person name="Miller A.N."/>
            <person name="Grigoriev I.V."/>
            <person name="Debuchy R."/>
            <person name="Gladieux P."/>
            <person name="Thoren M.H."/>
            <person name="Johannesson H."/>
        </authorList>
    </citation>
    <scope>NUCLEOTIDE SEQUENCE</scope>
    <source>
        <strain evidence="2">CBS 315.58</strain>
    </source>
</reference>
<evidence type="ECO:0000313" key="2">
    <source>
        <dbReference type="EMBL" id="KAK4198435.1"/>
    </source>
</evidence>
<accession>A0AAN6XD48</accession>
<evidence type="ECO:0000256" key="1">
    <source>
        <dbReference type="SAM" id="MobiDB-lite"/>
    </source>
</evidence>
<gene>
    <name evidence="2" type="ORF">QBC40DRAFT_350201</name>
</gene>
<organism evidence="2 3">
    <name type="scientific">Triangularia verruculosa</name>
    <dbReference type="NCBI Taxonomy" id="2587418"/>
    <lineage>
        <taxon>Eukaryota</taxon>
        <taxon>Fungi</taxon>
        <taxon>Dikarya</taxon>
        <taxon>Ascomycota</taxon>
        <taxon>Pezizomycotina</taxon>
        <taxon>Sordariomycetes</taxon>
        <taxon>Sordariomycetidae</taxon>
        <taxon>Sordariales</taxon>
        <taxon>Podosporaceae</taxon>
        <taxon>Triangularia</taxon>
    </lineage>
</organism>